<protein>
    <submittedName>
        <fullName evidence="2">Nitrate- and nitrite sensing domain-containing protein</fullName>
    </submittedName>
</protein>
<organism evidence="2 3">
    <name type="scientific">Vibrio bivalvicida</name>
    <dbReference type="NCBI Taxonomy" id="1276888"/>
    <lineage>
        <taxon>Bacteria</taxon>
        <taxon>Pseudomonadati</taxon>
        <taxon>Pseudomonadota</taxon>
        <taxon>Gammaproteobacteria</taxon>
        <taxon>Vibrionales</taxon>
        <taxon>Vibrionaceae</taxon>
        <taxon>Vibrio</taxon>
        <taxon>Vibrio oreintalis group</taxon>
    </lineage>
</organism>
<dbReference type="RefSeq" id="WP_371717740.1">
    <property type="nucleotide sequence ID" value="NZ_JBGOOF010000003.1"/>
</dbReference>
<dbReference type="Proteomes" id="UP001569151">
    <property type="component" value="Unassembled WGS sequence"/>
</dbReference>
<dbReference type="InterPro" id="IPR013587">
    <property type="entry name" value="Nitrate/nitrite_sensing"/>
</dbReference>
<feature type="domain" description="Nitrate/nitrite sensing protein" evidence="1">
    <location>
        <begin position="58"/>
        <end position="144"/>
    </location>
</feature>
<reference evidence="2 3" key="1">
    <citation type="submission" date="2024-06" db="EMBL/GenBank/DDBJ databases">
        <authorList>
            <person name="Steensen K."/>
            <person name="Seneca J."/>
            <person name="Bartlau N."/>
            <person name="Yu A.X."/>
            <person name="Polz M.F."/>
        </authorList>
    </citation>
    <scope>NUCLEOTIDE SEQUENCE [LARGE SCALE GENOMIC DNA]</scope>
    <source>
        <strain evidence="2 3">1F146</strain>
    </source>
</reference>
<comment type="caution">
    <text evidence="2">The sequence shown here is derived from an EMBL/GenBank/DDBJ whole genome shotgun (WGS) entry which is preliminary data.</text>
</comment>
<dbReference type="Pfam" id="PF08376">
    <property type="entry name" value="NIT"/>
    <property type="match status" value="1"/>
</dbReference>
<evidence type="ECO:0000259" key="1">
    <source>
        <dbReference type="Pfam" id="PF08376"/>
    </source>
</evidence>
<evidence type="ECO:0000313" key="2">
    <source>
        <dbReference type="EMBL" id="MEZ8207927.1"/>
    </source>
</evidence>
<sequence length="157" mass="17349">MRLVMQRFSLHHIFTTLAGVPLLIALFMAIELSLVKSAIVDQAYKDKETIELTLLYDNLAHNLTVERGLTAGVLGSKGAQEQVANLRAQRTKADQHIAAFNHIEQSKASEAVGQDIDVLTEIAQNTSQLADTMNDIVSSYREEVSAVNDQLLKFKLV</sequence>
<name>A0ABV4MEB5_9VIBR</name>
<accession>A0ABV4MEB5</accession>
<proteinExistence type="predicted"/>
<dbReference type="EMBL" id="JBGOOS010000003">
    <property type="protein sequence ID" value="MEZ8207927.1"/>
    <property type="molecule type" value="Genomic_DNA"/>
</dbReference>
<gene>
    <name evidence="2" type="ORF">ACED39_03960</name>
</gene>
<evidence type="ECO:0000313" key="3">
    <source>
        <dbReference type="Proteomes" id="UP001569151"/>
    </source>
</evidence>
<keyword evidence="3" id="KW-1185">Reference proteome</keyword>